<accession>A0A158P6Z0</accession>
<feature type="compositionally biased region" description="Polar residues" evidence="1">
    <location>
        <begin position="87"/>
        <end position="97"/>
    </location>
</feature>
<dbReference type="WBParaSite" id="ACAC_0000174201-mRNA-1">
    <property type="protein sequence ID" value="ACAC_0000174201-mRNA-1"/>
    <property type="gene ID" value="ACAC_0000174201"/>
</dbReference>
<sequence length="235" mass="27276">MLNVIFLLQKVKKLSAKEQQDQTQYGDTIHVEPMKSKRNDYQRSQYGDVDISIRRRPSRKNQQDTCEQTQIANAPSIRRRPSRKNQQDTCEQTQIANAPSMRKRPSRKNQQDTCEQTQIANAPSVRLLVTKFTHLFFYKLKIFAINGPDDEDDDEEDEDVEALADISHRPDLILVTTNNTNQGRIHNEIGEDCLIEAKYFILLHYFFCIGKLIIPYCPGTLESDYNQYTLLVMMG</sequence>
<name>A0A158P6Z0_ANGCA</name>
<reference evidence="3" key="2">
    <citation type="submission" date="2016-04" db="UniProtKB">
        <authorList>
            <consortium name="WormBaseParasite"/>
        </authorList>
    </citation>
    <scope>IDENTIFICATION</scope>
</reference>
<evidence type="ECO:0000313" key="2">
    <source>
        <dbReference type="Proteomes" id="UP000035642"/>
    </source>
</evidence>
<evidence type="ECO:0000256" key="1">
    <source>
        <dbReference type="SAM" id="MobiDB-lite"/>
    </source>
</evidence>
<evidence type="ECO:0000313" key="3">
    <source>
        <dbReference type="WBParaSite" id="ACAC_0000174201-mRNA-1"/>
    </source>
</evidence>
<organism evidence="2 3">
    <name type="scientific">Angiostrongylus cantonensis</name>
    <name type="common">Rat lungworm</name>
    <dbReference type="NCBI Taxonomy" id="6313"/>
    <lineage>
        <taxon>Eukaryota</taxon>
        <taxon>Metazoa</taxon>
        <taxon>Ecdysozoa</taxon>
        <taxon>Nematoda</taxon>
        <taxon>Chromadorea</taxon>
        <taxon>Rhabditida</taxon>
        <taxon>Rhabditina</taxon>
        <taxon>Rhabditomorpha</taxon>
        <taxon>Strongyloidea</taxon>
        <taxon>Metastrongylidae</taxon>
        <taxon>Angiostrongylus</taxon>
    </lineage>
</organism>
<protein>
    <submittedName>
        <fullName evidence="3">Uncharacterized protein</fullName>
    </submittedName>
</protein>
<proteinExistence type="predicted"/>
<feature type="region of interest" description="Disordered" evidence="1">
    <location>
        <begin position="75"/>
        <end position="116"/>
    </location>
</feature>
<keyword evidence="2" id="KW-1185">Reference proteome</keyword>
<dbReference type="AlphaFoldDB" id="A0A158P6Z0"/>
<dbReference type="Proteomes" id="UP000035642">
    <property type="component" value="Unassembled WGS sequence"/>
</dbReference>
<reference evidence="2" key="1">
    <citation type="submission" date="2012-09" db="EMBL/GenBank/DDBJ databases">
        <authorList>
            <person name="Martin A.A."/>
        </authorList>
    </citation>
    <scope>NUCLEOTIDE SEQUENCE</scope>
</reference>